<feature type="transmembrane region" description="Helical" evidence="9">
    <location>
        <begin position="624"/>
        <end position="645"/>
    </location>
</feature>
<evidence type="ECO:0000256" key="1">
    <source>
        <dbReference type="ARBA" id="ARBA00004236"/>
    </source>
</evidence>
<organism evidence="10 11">
    <name type="scientific">Drosophila arizonae</name>
    <name type="common">Fruit fly</name>
    <dbReference type="NCBI Taxonomy" id="7263"/>
    <lineage>
        <taxon>Eukaryota</taxon>
        <taxon>Metazoa</taxon>
        <taxon>Ecdysozoa</taxon>
        <taxon>Arthropoda</taxon>
        <taxon>Hexapoda</taxon>
        <taxon>Insecta</taxon>
        <taxon>Pterygota</taxon>
        <taxon>Neoptera</taxon>
        <taxon>Endopterygota</taxon>
        <taxon>Diptera</taxon>
        <taxon>Brachycera</taxon>
        <taxon>Muscomorpha</taxon>
        <taxon>Ephydroidea</taxon>
        <taxon>Drosophilidae</taxon>
        <taxon>Drosophila</taxon>
    </lineage>
</organism>
<evidence type="ECO:0000313" key="10">
    <source>
        <dbReference type="Proteomes" id="UP000694904"/>
    </source>
</evidence>
<keyword evidence="10" id="KW-1185">Reference proteome</keyword>
<dbReference type="RefSeq" id="XP_017856797.1">
    <property type="nucleotide sequence ID" value="XM_018001308.1"/>
</dbReference>
<keyword evidence="4 9" id="KW-0812">Transmembrane</keyword>
<comment type="subcellular location">
    <subcellularLocation>
        <location evidence="1">Cell membrane</location>
    </subcellularLocation>
</comment>
<feature type="transmembrane region" description="Helical" evidence="9">
    <location>
        <begin position="1054"/>
        <end position="1080"/>
    </location>
</feature>
<dbReference type="Proteomes" id="UP000694904">
    <property type="component" value="Chromosome 3"/>
</dbReference>
<name>A0ABM1NPB1_DROAR</name>
<dbReference type="GeneID" id="108609588"/>
<keyword evidence="3" id="KW-1003">Cell membrane</keyword>
<dbReference type="Pfam" id="PF01130">
    <property type="entry name" value="CD36"/>
    <property type="match status" value="2"/>
</dbReference>
<evidence type="ECO:0000256" key="2">
    <source>
        <dbReference type="ARBA" id="ARBA00010532"/>
    </source>
</evidence>
<reference evidence="10" key="1">
    <citation type="journal article" date="1997" name="Nucleic Acids Res.">
        <title>tRNAscan-SE: a program for improved detection of transfer RNA genes in genomic sequence.</title>
        <authorList>
            <person name="Lowe T.M."/>
            <person name="Eddy S.R."/>
        </authorList>
    </citation>
    <scope>NUCLEOTIDE SEQUENCE [LARGE SCALE GENOMIC DNA]</scope>
</reference>
<evidence type="ECO:0000313" key="11">
    <source>
        <dbReference type="RefSeq" id="XP_017856797.1"/>
    </source>
</evidence>
<evidence type="ECO:0000256" key="4">
    <source>
        <dbReference type="ARBA" id="ARBA00022692"/>
    </source>
</evidence>
<evidence type="ECO:0000256" key="9">
    <source>
        <dbReference type="SAM" id="Phobius"/>
    </source>
</evidence>
<gene>
    <name evidence="11" type="primary">LOC108609588</name>
</gene>
<feature type="region of interest" description="Disordered" evidence="8">
    <location>
        <begin position="545"/>
        <end position="577"/>
    </location>
</feature>
<feature type="transmembrane region" description="Helical" evidence="9">
    <location>
        <begin position="443"/>
        <end position="463"/>
    </location>
</feature>
<evidence type="ECO:0000256" key="3">
    <source>
        <dbReference type="ARBA" id="ARBA00022475"/>
    </source>
</evidence>
<proteinExistence type="inferred from homology"/>
<keyword evidence="7" id="KW-0325">Glycoprotein</keyword>
<sequence length="1175" mass="131865">MIGKNRIALTSLVGLLLATLGLISILNFERIQRRTLEWLMVLSPNSMLVNLWQTPSLAMTANVFIFNWTNSEQFNNPNVKPRFEELGPYVFREKQEKLNVVWHPENYTVSYMRRSHFYFDQEASARNLTDSIVAPNALSVGLLNKMQKWNPMLRTLMLMAIKMNGNEPTFVRPADDWLFSGFDTPLIKISKMVPTRMVPELHFPYERIGYGYPRNDSEQIYGHHNVYTGQDDFSKLGQIARWRYDNVTAGQPDCKLSGSMGEFHPIPLRPGRPISYFVPDICRELILDYAGTTLFEGIPAFVYKGTPRNMANGTDNPDHSCYCTGNCKEVRSGVLNLSACWYDVPIFVSFPHFYNADPYYVDGVEGMKPDKDRHEMSVILEPTTGMLLDIKARLMISLLVEPRPESIFRKSRRTFFPLVWVDYRVRITPDLLVYLNLLPISALMGKIFSCIAVGLGLVLLLWYPRQIILHKHFMRKIDITNLESRMQAPTTGDLKTQGVEDSPLLVGLQFVPSSGDAINIAKPHNMSTGCGSDVHIGSRIPVQAASTTPAARNHKRLASVQRSKSKRTGAKKATRVACRTTTKATSEAFCAGTARDADSNRHRKSQQKQKEQQPAEMTSRARHCAWRLSIVILGACCIAAGVYLLRNWIEIFTRMRGKEMALSPTSPAFESWKVSPLPLNFDVYLFNWTNPEDLYEGSKRKPHFVQLGPYRFREKPDKVDIEWHNHNASISFRKKAYFYFDAAGSNGTLQDIVTSVNTVAHAGAKRLSELNTLFQFVASTTLSSTQEVSETRTAEEWIFKGFVHKLVTLGKFISPENVPYDRIGYQYGRNGSTSFDGDINMFTGADDIRKMGQIHSWNNKTHTGAYSGACGNVMGSMGEFFPPNLNTSDPVYLYMPKMCRAVPLDYTETVTIHGITAYKYSGTRHAVDNGTMYPDTSCLCVDGQCLPAGVINIKYCSYNTSIFMSYPHFYLADPIYLEAVDGLQPEKEKHEFFMALEPNAGVPMDVGGGFQANYQMEPVPGVALYARVPRVLLPLMWAEERVRVTEEIASNIGLVPLIVMLGQVFTGILLAGGLICTCWYPTRKLTSLCHSDDPKAKAAVLRPLTSIAVGAGATGATLTVQQLFRQNPSHIERVGVRLLDYRRSSGIEDGDDGSSHGNTSRDRLIEGCSTDVIIS</sequence>
<protein>
    <submittedName>
        <fullName evidence="11">Uncharacterized protein LOC108609588</fullName>
    </submittedName>
</protein>
<feature type="region of interest" description="Disordered" evidence="8">
    <location>
        <begin position="1147"/>
        <end position="1175"/>
    </location>
</feature>
<evidence type="ECO:0000256" key="7">
    <source>
        <dbReference type="ARBA" id="ARBA00023180"/>
    </source>
</evidence>
<evidence type="ECO:0000256" key="5">
    <source>
        <dbReference type="ARBA" id="ARBA00022989"/>
    </source>
</evidence>
<keyword evidence="6 9" id="KW-0472">Membrane</keyword>
<accession>A0ABM1NPB1</accession>
<comment type="similarity">
    <text evidence="2">Belongs to the CD36 family.</text>
</comment>
<dbReference type="PRINTS" id="PR01609">
    <property type="entry name" value="CD36FAMILY"/>
</dbReference>
<evidence type="ECO:0000256" key="6">
    <source>
        <dbReference type="ARBA" id="ARBA00023136"/>
    </source>
</evidence>
<feature type="region of interest" description="Disordered" evidence="8">
    <location>
        <begin position="592"/>
        <end position="617"/>
    </location>
</feature>
<reference evidence="11" key="3">
    <citation type="submission" date="2025-08" db="UniProtKB">
        <authorList>
            <consortium name="RefSeq"/>
        </authorList>
    </citation>
    <scope>IDENTIFICATION</scope>
    <source>
        <tissue evidence="11">Whole organism</tissue>
    </source>
</reference>
<reference evidence="10" key="2">
    <citation type="journal article" date="2016" name="G3 (Bethesda)">
        <title>Genome Evolution in Three Species of Cactophilic Drosophila.</title>
        <authorList>
            <person name="Sanchez-Flores A."/>
            <person name="Penazola F."/>
            <person name="Carpinteyro-Ponce J."/>
            <person name="Nazario-Yepiz N."/>
            <person name="Abreu-Goodger C."/>
            <person name="Machado C.A."/>
            <person name="Markow T.A."/>
        </authorList>
    </citation>
    <scope>NUCLEOTIDE SEQUENCE [LARGE SCALE GENOMIC DNA]</scope>
</reference>
<feature type="compositionally biased region" description="Basic residues" evidence="8">
    <location>
        <begin position="552"/>
        <end position="574"/>
    </location>
</feature>
<dbReference type="PANTHER" id="PTHR11923">
    <property type="entry name" value="SCAVENGER RECEPTOR CLASS B TYPE-1 SR-B1"/>
    <property type="match status" value="1"/>
</dbReference>
<keyword evidence="5 9" id="KW-1133">Transmembrane helix</keyword>
<dbReference type="PANTHER" id="PTHR11923:SF93">
    <property type="entry name" value="GH07959P-RELATED"/>
    <property type="match status" value="1"/>
</dbReference>
<dbReference type="InterPro" id="IPR002159">
    <property type="entry name" value="CD36_fam"/>
</dbReference>
<evidence type="ECO:0000256" key="8">
    <source>
        <dbReference type="SAM" id="MobiDB-lite"/>
    </source>
</evidence>